<keyword evidence="2" id="KW-1185">Reference proteome</keyword>
<reference evidence="1 2" key="1">
    <citation type="submission" date="2016-08" db="EMBL/GenBank/DDBJ databases">
        <authorList>
            <person name="Seilhamer J.J."/>
        </authorList>
    </citation>
    <scope>NUCLEOTIDE SEQUENCE [LARGE SCALE GENOMIC DNA]</scope>
    <source>
        <strain evidence="1 2">A37T2</strain>
    </source>
</reference>
<accession>A0A1C4EV83</accession>
<dbReference type="STRING" id="1335309.GA0116948_11024"/>
<name>A0A1C4EV83_9BACT</name>
<dbReference type="OrthoDB" id="9784383at2"/>
<dbReference type="Proteomes" id="UP000242818">
    <property type="component" value="Unassembled WGS sequence"/>
</dbReference>
<evidence type="ECO:0000313" key="1">
    <source>
        <dbReference type="EMBL" id="SCC47443.1"/>
    </source>
</evidence>
<evidence type="ECO:0000313" key="2">
    <source>
        <dbReference type="Proteomes" id="UP000242818"/>
    </source>
</evidence>
<dbReference type="AlphaFoldDB" id="A0A1C4EV83"/>
<protein>
    <submittedName>
        <fullName evidence="1">XrtN system VIT domain protein</fullName>
    </submittedName>
</protein>
<dbReference type="EMBL" id="FMAR01000010">
    <property type="protein sequence ID" value="SCC47443.1"/>
    <property type="molecule type" value="Genomic_DNA"/>
</dbReference>
<gene>
    <name evidence="1" type="ORF">GA0116948_11024</name>
</gene>
<dbReference type="RefSeq" id="WP_089713294.1">
    <property type="nucleotide sequence ID" value="NZ_FMAR01000010.1"/>
</dbReference>
<sequence length="178" mass="19159">MGETPGAYLASLKACRTFCYQQGSISLLDKLLKAGTFTADPEDDHCVVINSAGLAITRQPANGAPSQAPDHLMRLFALNDILRRAGPRLLMGPVQDSSIIEEAKQAYVVSPVSSLVVLETQQDYDRFGITGSKNSLQNASLKSKGAVPEPQEWALIILVVGLLLYARFVSTPTLKTQA</sequence>
<organism evidence="1 2">
    <name type="scientific">Chitinophaga costaii</name>
    <dbReference type="NCBI Taxonomy" id="1335309"/>
    <lineage>
        <taxon>Bacteria</taxon>
        <taxon>Pseudomonadati</taxon>
        <taxon>Bacteroidota</taxon>
        <taxon>Chitinophagia</taxon>
        <taxon>Chitinophagales</taxon>
        <taxon>Chitinophagaceae</taxon>
        <taxon>Chitinophaga</taxon>
    </lineage>
</organism>
<proteinExistence type="predicted"/>